<evidence type="ECO:0000313" key="2">
    <source>
        <dbReference type="EMBL" id="MEJ5978878.1"/>
    </source>
</evidence>
<dbReference type="PANTHER" id="PTHR43459">
    <property type="entry name" value="ENOYL-COA HYDRATASE"/>
    <property type="match status" value="1"/>
</dbReference>
<sequence>MSAASPLTATQEPGLVHLRLNSPQTGNALDLPMIAALTRAIAAIEPATTRAVLISAEGRNFCVGGDLRGMAQSADMPETLRKMATAFHDGLKMLEAFDAPVITAVNGSAAGGGLSLAIAGDVVLGGESSSYMMAYSAIGLSPDGGASHRLPRLIGLRLTQDMAYLNRKLDADEALRAGLITRVVPDEALATEALAVARSLAVGPTAGFGRIKRLLARSATASLAEQLDDEASSIIASGSTHDAREGVSAFLERRRPGFLGR</sequence>
<proteinExistence type="inferred from homology"/>
<dbReference type="InterPro" id="IPR014748">
    <property type="entry name" value="Enoyl-CoA_hydra_C"/>
</dbReference>
<organism evidence="2 3">
    <name type="scientific">Novosphingobium anseongense</name>
    <dbReference type="NCBI Taxonomy" id="3133436"/>
    <lineage>
        <taxon>Bacteria</taxon>
        <taxon>Pseudomonadati</taxon>
        <taxon>Pseudomonadota</taxon>
        <taxon>Alphaproteobacteria</taxon>
        <taxon>Sphingomonadales</taxon>
        <taxon>Sphingomonadaceae</taxon>
        <taxon>Novosphingobium</taxon>
    </lineage>
</organism>
<dbReference type="Pfam" id="PF00378">
    <property type="entry name" value="ECH_1"/>
    <property type="match status" value="1"/>
</dbReference>
<comment type="similarity">
    <text evidence="1">Belongs to the enoyl-CoA hydratase/isomerase family.</text>
</comment>
<evidence type="ECO:0000313" key="3">
    <source>
        <dbReference type="Proteomes" id="UP001361239"/>
    </source>
</evidence>
<dbReference type="InterPro" id="IPR001753">
    <property type="entry name" value="Enoyl-CoA_hydra/iso"/>
</dbReference>
<dbReference type="SUPFAM" id="SSF52096">
    <property type="entry name" value="ClpP/crotonase"/>
    <property type="match status" value="1"/>
</dbReference>
<dbReference type="InterPro" id="IPR029045">
    <property type="entry name" value="ClpP/crotonase-like_dom_sf"/>
</dbReference>
<accession>A0ABU8S0V4</accession>
<name>A0ABU8S0V4_9SPHN</name>
<protein>
    <submittedName>
        <fullName evidence="2">Enoyl-CoA hydratase-related protein</fullName>
    </submittedName>
</protein>
<dbReference type="Gene3D" id="3.90.226.10">
    <property type="entry name" value="2-enoyl-CoA Hydratase, Chain A, domain 1"/>
    <property type="match status" value="1"/>
</dbReference>
<dbReference type="PANTHER" id="PTHR43459:SF1">
    <property type="entry name" value="EG:BACN32G11.4 PROTEIN"/>
    <property type="match status" value="1"/>
</dbReference>
<reference evidence="2 3" key="1">
    <citation type="submission" date="2024-03" db="EMBL/GenBank/DDBJ databases">
        <authorList>
            <person name="Jo J.-H."/>
        </authorList>
    </citation>
    <scope>NUCLEOTIDE SEQUENCE [LARGE SCALE GENOMIC DNA]</scope>
    <source>
        <strain evidence="2 3">PS1R-30</strain>
    </source>
</reference>
<gene>
    <name evidence="2" type="ORF">WG901_19650</name>
</gene>
<comment type="caution">
    <text evidence="2">The sequence shown here is derived from an EMBL/GenBank/DDBJ whole genome shotgun (WGS) entry which is preliminary data.</text>
</comment>
<dbReference type="CDD" id="cd06558">
    <property type="entry name" value="crotonase-like"/>
    <property type="match status" value="1"/>
</dbReference>
<dbReference type="Gene3D" id="1.10.12.10">
    <property type="entry name" value="Lyase 2-enoyl-coa Hydratase, Chain A, domain 2"/>
    <property type="match status" value="1"/>
</dbReference>
<dbReference type="RefSeq" id="WP_339588813.1">
    <property type="nucleotide sequence ID" value="NZ_JBBHJZ010000004.1"/>
</dbReference>
<keyword evidence="3" id="KW-1185">Reference proteome</keyword>
<dbReference type="EMBL" id="JBBHJZ010000004">
    <property type="protein sequence ID" value="MEJ5978878.1"/>
    <property type="molecule type" value="Genomic_DNA"/>
</dbReference>
<dbReference type="Proteomes" id="UP001361239">
    <property type="component" value="Unassembled WGS sequence"/>
</dbReference>
<evidence type="ECO:0000256" key="1">
    <source>
        <dbReference type="ARBA" id="ARBA00005254"/>
    </source>
</evidence>